<comment type="subunit">
    <text evidence="5">Homohexamer.</text>
</comment>
<dbReference type="Gene3D" id="3.40.50.10750">
    <property type="entry name" value="Isocitrate/Isopropylmalate dehydrogenase-like"/>
    <property type="match status" value="1"/>
</dbReference>
<dbReference type="PIRSF" id="PIRSF006107">
    <property type="entry name" value="PhpActrans_proteobac"/>
    <property type="match status" value="1"/>
</dbReference>
<evidence type="ECO:0000256" key="2">
    <source>
        <dbReference type="ARBA" id="ARBA00004989"/>
    </source>
</evidence>
<dbReference type="InterPro" id="IPR004614">
    <property type="entry name" value="P_AcTrfase"/>
</dbReference>
<dbReference type="InterPro" id="IPR010766">
    <property type="entry name" value="DRTGG"/>
</dbReference>
<evidence type="ECO:0000256" key="5">
    <source>
        <dbReference type="ARBA" id="ARBA00011643"/>
    </source>
</evidence>
<dbReference type="NCBIfam" id="TIGR00651">
    <property type="entry name" value="pta"/>
    <property type="match status" value="1"/>
</dbReference>
<dbReference type="Gene3D" id="3.40.50.300">
    <property type="entry name" value="P-loop containing nucleotide triphosphate hydrolases"/>
    <property type="match status" value="1"/>
</dbReference>
<dbReference type="GO" id="GO:0006085">
    <property type="term" value="P:acetyl-CoA biosynthetic process"/>
    <property type="evidence" value="ECO:0007669"/>
    <property type="project" value="UniProtKB-UniPathway"/>
</dbReference>
<dbReference type="SUPFAM" id="SSF53659">
    <property type="entry name" value="Isocitrate/Isopropylmalate dehydrogenase-like"/>
    <property type="match status" value="1"/>
</dbReference>
<dbReference type="SUPFAM" id="SSF75138">
    <property type="entry name" value="HprK N-terminal domain-like"/>
    <property type="match status" value="1"/>
</dbReference>
<dbReference type="Pfam" id="PF13500">
    <property type="entry name" value="AAA_26"/>
    <property type="match status" value="1"/>
</dbReference>
<dbReference type="Pfam" id="PF01515">
    <property type="entry name" value="PTA_PTB"/>
    <property type="match status" value="1"/>
</dbReference>
<dbReference type="OrthoDB" id="9808984at2"/>
<comment type="similarity">
    <text evidence="3 12">In the C-terminal section; belongs to the phosphate acetyltransferase and butyryltransferase family.</text>
</comment>
<dbReference type="GO" id="GO:0008959">
    <property type="term" value="F:phosphate acetyltransferase activity"/>
    <property type="evidence" value="ECO:0007669"/>
    <property type="project" value="UniProtKB-EC"/>
</dbReference>
<dbReference type="NCBIfam" id="NF004167">
    <property type="entry name" value="PRK05632.1"/>
    <property type="match status" value="1"/>
</dbReference>
<evidence type="ECO:0000256" key="7">
    <source>
        <dbReference type="ARBA" id="ARBA00021528"/>
    </source>
</evidence>
<dbReference type="Gene3D" id="3.40.50.10950">
    <property type="match status" value="1"/>
</dbReference>
<evidence type="ECO:0000256" key="9">
    <source>
        <dbReference type="ARBA" id="ARBA00022679"/>
    </source>
</evidence>
<dbReference type="InterPro" id="IPR016475">
    <property type="entry name" value="P-Actrans_bac"/>
</dbReference>
<evidence type="ECO:0000256" key="3">
    <source>
        <dbReference type="ARBA" id="ARBA00008756"/>
    </source>
</evidence>
<dbReference type="GO" id="GO:0005737">
    <property type="term" value="C:cytoplasm"/>
    <property type="evidence" value="ECO:0007669"/>
    <property type="project" value="UniProtKB-SubCell"/>
</dbReference>
<comment type="domain">
    <text evidence="12">The N-terminal region seems to be important for proper quaternary structure. The C-terminal region contains the substrate-binding site.</text>
</comment>
<comment type="similarity">
    <text evidence="4 12">In the N-terminal section; belongs to the CobB/CobQ family.</text>
</comment>
<dbReference type="InterPro" id="IPR028979">
    <property type="entry name" value="Ser_kin/Pase_Hpr-like_N_sf"/>
</dbReference>
<keyword evidence="9 12" id="KW-0808">Transferase</keyword>
<dbReference type="AlphaFoldDB" id="A0A1H7VZP6"/>
<dbReference type="NCBIfam" id="NF007233">
    <property type="entry name" value="PRK09653.1"/>
    <property type="match status" value="1"/>
</dbReference>
<dbReference type="FunFam" id="3.40.50.10750:FF:000001">
    <property type="entry name" value="Phosphate acetyltransferase"/>
    <property type="match status" value="1"/>
</dbReference>
<gene>
    <name evidence="15" type="ORF">SAMN04489760_10546</name>
</gene>
<evidence type="ECO:0000259" key="14">
    <source>
        <dbReference type="Pfam" id="PF07085"/>
    </source>
</evidence>
<dbReference type="InterPro" id="IPR050500">
    <property type="entry name" value="Phos_Acetyltrans/Butyryltrans"/>
</dbReference>
<dbReference type="EC" id="2.3.1.8" evidence="6 12"/>
<dbReference type="Gene3D" id="3.40.1390.20">
    <property type="entry name" value="HprK N-terminal domain-like"/>
    <property type="match status" value="1"/>
</dbReference>
<comment type="function">
    <text evidence="12">Involved in acetate metabolism.</text>
</comment>
<evidence type="ECO:0000259" key="13">
    <source>
        <dbReference type="Pfam" id="PF01515"/>
    </source>
</evidence>
<dbReference type="InterPro" id="IPR002505">
    <property type="entry name" value="PTA_PTB"/>
</dbReference>
<dbReference type="PANTHER" id="PTHR43356:SF3">
    <property type="entry name" value="PHOSPHATE ACETYLTRANSFERASE"/>
    <property type="match status" value="1"/>
</dbReference>
<keyword evidence="10 12" id="KW-0012">Acyltransferase</keyword>
<sequence>MSNGLYITSLEPQSGKTIVALACMEHWSGRVERLSLFRPVVSKNIGADALISLMMDLYSLPFSADEMYGVTLADVKELLACRKYDDLHGRILERYKSLESRSDFILCVGTDYSGVSMALEFDFNVEIARNLGVPLLPIINGRGKDQDALVNSIRTLSESLKAVKNDVAAYIINRVDENQRDELLASLQKERLQPKPVYVLPEEPLLERPTVREISTALRAAFISGDEGRLDSEVSAVKVGAMELPNFLDHLEDGSMVITPGDRSDIIIGTLAADRSRNYPHTAGLLLTGSITPAPQVKRLIEGLTASPVPVIVTEMDTFSAAKCISNVKPSFLVQNKRKIAAVLGIVESYMDLTGLLERAVGTPSGRITPLMFQYELIHRAKQQRKHIVLPEGTEERILRAAEIVLLREVCDITLLGNKEEIGQKASALGLSLNGARILDPESSELLPTYAEAYYDARMFKGVSRELARDTMTDVSYFGTMMVHLGHADGMVSGAVHTTANTIRPSLEFVKTKPGILIVSSIFFMCLAERTLVYGDCAIVPDPTAEELADIAISSAETAETFGIEPRVAMLSYSTGESGSGAEVERVREATRLVRRRQPDLKVEGPIQYDAAIDITVAKVKLPDSEVAGRATVFIFPDLNAGNNAYKAVQRAANAVAIGPVLQGLNKPVNDLSRGALVADIVNTIVITAIQAQAGGRP</sequence>
<proteinExistence type="inferred from homology"/>
<dbReference type="PANTHER" id="PTHR43356">
    <property type="entry name" value="PHOSPHATE ACETYLTRANSFERASE"/>
    <property type="match status" value="1"/>
</dbReference>
<evidence type="ECO:0000256" key="10">
    <source>
        <dbReference type="ARBA" id="ARBA00023315"/>
    </source>
</evidence>
<dbReference type="SUPFAM" id="SSF52540">
    <property type="entry name" value="P-loop containing nucleoside triphosphate hydrolases"/>
    <property type="match status" value="1"/>
</dbReference>
<feature type="domain" description="DRTGG" evidence="14">
    <location>
        <begin position="213"/>
        <end position="327"/>
    </location>
</feature>
<keyword evidence="8 12" id="KW-0963">Cytoplasm</keyword>
<protein>
    <recommendedName>
        <fullName evidence="7 12">Phosphate acetyltransferase</fullName>
        <ecNumber evidence="6 12">2.3.1.8</ecNumber>
    </recommendedName>
    <alternativeName>
        <fullName evidence="11 12">Phosphotransacetylase</fullName>
    </alternativeName>
</protein>
<comment type="pathway">
    <text evidence="2 12">Metabolic intermediate biosynthesis; acetyl-CoA biosynthesis; acetyl-CoA from acetate: step 2/2.</text>
</comment>
<comment type="subcellular location">
    <subcellularLocation>
        <location evidence="1 12">Cytoplasm</location>
    </subcellularLocation>
</comment>
<dbReference type="STRING" id="43775.SAMN04489760_10546"/>
<comment type="catalytic activity">
    <reaction evidence="12">
        <text>acetyl-CoA + phosphate = acetyl phosphate + CoA</text>
        <dbReference type="Rhea" id="RHEA:19521"/>
        <dbReference type="ChEBI" id="CHEBI:22191"/>
        <dbReference type="ChEBI" id="CHEBI:43474"/>
        <dbReference type="ChEBI" id="CHEBI:57287"/>
        <dbReference type="ChEBI" id="CHEBI:57288"/>
        <dbReference type="EC" id="2.3.1.8"/>
    </reaction>
</comment>
<organism evidence="15 16">
    <name type="scientific">Syntrophus gentianae</name>
    <dbReference type="NCBI Taxonomy" id="43775"/>
    <lineage>
        <taxon>Bacteria</taxon>
        <taxon>Pseudomonadati</taxon>
        <taxon>Thermodesulfobacteriota</taxon>
        <taxon>Syntrophia</taxon>
        <taxon>Syntrophales</taxon>
        <taxon>Syntrophaceae</taxon>
        <taxon>Syntrophus</taxon>
    </lineage>
</organism>
<dbReference type="InterPro" id="IPR027417">
    <property type="entry name" value="P-loop_NTPase"/>
</dbReference>
<dbReference type="Proteomes" id="UP000198744">
    <property type="component" value="Unassembled WGS sequence"/>
</dbReference>
<dbReference type="UniPathway" id="UPA00340">
    <property type="reaction ID" value="UER00459"/>
</dbReference>
<evidence type="ECO:0000256" key="12">
    <source>
        <dbReference type="PIRNR" id="PIRNR006107"/>
    </source>
</evidence>
<evidence type="ECO:0000313" key="15">
    <source>
        <dbReference type="EMBL" id="SEM14285.1"/>
    </source>
</evidence>
<dbReference type="InterPro" id="IPR042113">
    <property type="entry name" value="P_AcTrfase_dom1"/>
</dbReference>
<evidence type="ECO:0000256" key="8">
    <source>
        <dbReference type="ARBA" id="ARBA00022490"/>
    </source>
</evidence>
<dbReference type="Pfam" id="PF07085">
    <property type="entry name" value="DRTGG"/>
    <property type="match status" value="1"/>
</dbReference>
<feature type="domain" description="Phosphate acetyl/butaryl transferase" evidence="13">
    <location>
        <begin position="372"/>
        <end position="689"/>
    </location>
</feature>
<evidence type="ECO:0000256" key="1">
    <source>
        <dbReference type="ARBA" id="ARBA00004496"/>
    </source>
</evidence>
<accession>A0A1H7VZP6</accession>
<evidence type="ECO:0000256" key="6">
    <source>
        <dbReference type="ARBA" id="ARBA00012707"/>
    </source>
</evidence>
<reference evidence="15 16" key="1">
    <citation type="submission" date="2016-10" db="EMBL/GenBank/DDBJ databases">
        <authorList>
            <person name="de Groot N.N."/>
        </authorList>
    </citation>
    <scope>NUCLEOTIDE SEQUENCE [LARGE SCALE GENOMIC DNA]</scope>
    <source>
        <strain evidence="15 16">DSM 8423</strain>
    </source>
</reference>
<dbReference type="EMBL" id="FOBS01000005">
    <property type="protein sequence ID" value="SEM14285.1"/>
    <property type="molecule type" value="Genomic_DNA"/>
</dbReference>
<evidence type="ECO:0000256" key="4">
    <source>
        <dbReference type="ARBA" id="ARBA00009786"/>
    </source>
</evidence>
<evidence type="ECO:0000256" key="11">
    <source>
        <dbReference type="ARBA" id="ARBA00031108"/>
    </source>
</evidence>
<keyword evidence="16" id="KW-1185">Reference proteome</keyword>
<evidence type="ECO:0000313" key="16">
    <source>
        <dbReference type="Proteomes" id="UP000198744"/>
    </source>
</evidence>
<name>A0A1H7VZP6_9BACT</name>
<dbReference type="InterPro" id="IPR042112">
    <property type="entry name" value="P_AcTrfase_dom2"/>
</dbReference>